<proteinExistence type="inferred from homology"/>
<comment type="function">
    <text evidence="7 8">Catalyzes the ferrous insertion into protoporphyrin IX.</text>
</comment>
<comment type="similarity">
    <text evidence="1 7 8">Belongs to the ferrochelatase family.</text>
</comment>
<dbReference type="EC" id="4.98.1.1" evidence="7 8"/>
<evidence type="ECO:0000256" key="4">
    <source>
        <dbReference type="ARBA" id="ARBA00023239"/>
    </source>
</evidence>
<dbReference type="HAMAP" id="MF_00323">
    <property type="entry name" value="Ferrochelatase"/>
    <property type="match status" value="1"/>
</dbReference>
<evidence type="ECO:0000256" key="1">
    <source>
        <dbReference type="ARBA" id="ARBA00007718"/>
    </source>
</evidence>
<evidence type="ECO:0000313" key="9">
    <source>
        <dbReference type="EMBL" id="QJE74931.1"/>
    </source>
</evidence>
<dbReference type="AlphaFoldDB" id="A0A858RC60"/>
<organism evidence="9 10">
    <name type="scientific">Aerophototrophica crusticola</name>
    <dbReference type="NCBI Taxonomy" id="1709002"/>
    <lineage>
        <taxon>Bacteria</taxon>
        <taxon>Pseudomonadati</taxon>
        <taxon>Pseudomonadota</taxon>
        <taxon>Alphaproteobacteria</taxon>
        <taxon>Rhodospirillales</taxon>
        <taxon>Rhodospirillaceae</taxon>
        <taxon>Aerophototrophica</taxon>
    </lineage>
</organism>
<keyword evidence="3 7" id="KW-0350">Heme biosynthesis</keyword>
<gene>
    <name evidence="7 9" type="primary">hemH</name>
    <name evidence="9" type="ORF">HHL28_15975</name>
</gene>
<dbReference type="Pfam" id="PF00762">
    <property type="entry name" value="Ferrochelatase"/>
    <property type="match status" value="1"/>
</dbReference>
<dbReference type="InterPro" id="IPR033644">
    <property type="entry name" value="Ferrochelatase_C"/>
</dbReference>
<dbReference type="SUPFAM" id="SSF53800">
    <property type="entry name" value="Chelatase"/>
    <property type="match status" value="1"/>
</dbReference>
<dbReference type="Gene3D" id="3.40.50.1400">
    <property type="match status" value="2"/>
</dbReference>
<dbReference type="GO" id="GO:0004325">
    <property type="term" value="F:ferrochelatase activity"/>
    <property type="evidence" value="ECO:0007669"/>
    <property type="project" value="UniProtKB-UniRule"/>
</dbReference>
<dbReference type="GO" id="GO:0046872">
    <property type="term" value="F:metal ion binding"/>
    <property type="evidence" value="ECO:0007669"/>
    <property type="project" value="UniProtKB-KW"/>
</dbReference>
<evidence type="ECO:0000256" key="6">
    <source>
        <dbReference type="ARBA" id="ARBA00024536"/>
    </source>
</evidence>
<feature type="binding site" evidence="7">
    <location>
        <position position="200"/>
    </location>
    <ligand>
        <name>Fe(2+)</name>
        <dbReference type="ChEBI" id="CHEBI:29033"/>
    </ligand>
</feature>
<dbReference type="PROSITE" id="PS00534">
    <property type="entry name" value="FERROCHELATASE"/>
    <property type="match status" value="1"/>
</dbReference>
<keyword evidence="10" id="KW-1185">Reference proteome</keyword>
<dbReference type="Proteomes" id="UP000501891">
    <property type="component" value="Chromosome"/>
</dbReference>
<dbReference type="KEGG" id="acru:HHL28_15975"/>
<evidence type="ECO:0000256" key="3">
    <source>
        <dbReference type="ARBA" id="ARBA00023133"/>
    </source>
</evidence>
<sequence length="363" mass="39731">MPFKAPAGRRKIAIVLFNLGGPDRLESLKPFLFNLFNDPAIMRVPGPVRYLLAKLISGRRAKVAAEIYEKMGGGSPLLPNTVAQARALEEALWDEGEVRCFIAMRYWHPMSDEAVAEVKAWNPDEVVLLPLYPQFSTTTTASSVRVWHEAAAKVGLVKPTKLICCYPTEPGFITANARLVREALVEAGKHGTPRVLFSAHGLPEKVVKDGDPYQWQCERTAEALVKELAIPDLDWVSTYQSRVGPLKWIGPSTDDEVHRAGRDRVPLVVVPIAFVSEHSETLVEIGDEYRHLALENGVPHFTAVPTVSVSPEFIQGLANLVRQVRAAGGDAKVCNAFGTRLCPAQFSGCPHAKATGRQALAAE</sequence>
<evidence type="ECO:0000256" key="5">
    <source>
        <dbReference type="ARBA" id="ARBA00023244"/>
    </source>
</evidence>
<keyword evidence="5 7" id="KW-0627">Porphyrin biosynthesis</keyword>
<dbReference type="EMBL" id="CP051775">
    <property type="protein sequence ID" value="QJE74931.1"/>
    <property type="molecule type" value="Genomic_DNA"/>
</dbReference>
<dbReference type="InterPro" id="IPR019772">
    <property type="entry name" value="Ferrochelatase_AS"/>
</dbReference>
<dbReference type="GO" id="GO:0006783">
    <property type="term" value="P:heme biosynthetic process"/>
    <property type="evidence" value="ECO:0007669"/>
    <property type="project" value="UniProtKB-UniRule"/>
</dbReference>
<keyword evidence="7 8" id="KW-0963">Cytoplasm</keyword>
<dbReference type="CDD" id="cd03411">
    <property type="entry name" value="Ferrochelatase_N"/>
    <property type="match status" value="1"/>
</dbReference>
<keyword evidence="7" id="KW-0479">Metal-binding</keyword>
<protein>
    <recommendedName>
        <fullName evidence="7 8">Ferrochelatase</fullName>
        <ecNumber evidence="7 8">4.98.1.1</ecNumber>
    </recommendedName>
    <alternativeName>
        <fullName evidence="7">Heme synthase</fullName>
    </alternativeName>
    <alternativeName>
        <fullName evidence="7">Protoheme ferro-lyase</fullName>
    </alternativeName>
</protein>
<keyword evidence="2 7" id="KW-0408">Iron</keyword>
<dbReference type="InterPro" id="IPR033659">
    <property type="entry name" value="Ferrochelatase_N"/>
</dbReference>
<comment type="catalytic activity">
    <reaction evidence="7 8">
        <text>heme b + 2 H(+) = protoporphyrin IX + Fe(2+)</text>
        <dbReference type="Rhea" id="RHEA:22584"/>
        <dbReference type="ChEBI" id="CHEBI:15378"/>
        <dbReference type="ChEBI" id="CHEBI:29033"/>
        <dbReference type="ChEBI" id="CHEBI:57306"/>
        <dbReference type="ChEBI" id="CHEBI:60344"/>
        <dbReference type="EC" id="4.98.1.1"/>
    </reaction>
</comment>
<comment type="subcellular location">
    <subcellularLocation>
        <location evidence="7 8">Cytoplasm</location>
    </subcellularLocation>
</comment>
<evidence type="ECO:0000256" key="2">
    <source>
        <dbReference type="ARBA" id="ARBA00023004"/>
    </source>
</evidence>
<evidence type="ECO:0000256" key="8">
    <source>
        <dbReference type="RuleBase" id="RU000607"/>
    </source>
</evidence>
<accession>A0A858RC60</accession>
<dbReference type="GO" id="GO:0005737">
    <property type="term" value="C:cytoplasm"/>
    <property type="evidence" value="ECO:0007669"/>
    <property type="project" value="UniProtKB-SubCell"/>
</dbReference>
<evidence type="ECO:0000256" key="7">
    <source>
        <dbReference type="HAMAP-Rule" id="MF_00323"/>
    </source>
</evidence>
<evidence type="ECO:0000313" key="10">
    <source>
        <dbReference type="Proteomes" id="UP000501891"/>
    </source>
</evidence>
<dbReference type="PANTHER" id="PTHR11108:SF1">
    <property type="entry name" value="FERROCHELATASE, MITOCHONDRIAL"/>
    <property type="match status" value="1"/>
</dbReference>
<dbReference type="NCBIfam" id="TIGR00109">
    <property type="entry name" value="hemH"/>
    <property type="match status" value="1"/>
</dbReference>
<dbReference type="CDD" id="cd00419">
    <property type="entry name" value="Ferrochelatase_C"/>
    <property type="match status" value="1"/>
</dbReference>
<dbReference type="PANTHER" id="PTHR11108">
    <property type="entry name" value="FERROCHELATASE"/>
    <property type="match status" value="1"/>
</dbReference>
<keyword evidence="4 7" id="KW-0456">Lyase</keyword>
<comment type="pathway">
    <text evidence="7 8">Porphyrin-containing compound metabolism; protoheme biosynthesis; protoheme from protoporphyrin-IX: step 1/1.</text>
</comment>
<reference evidence="9" key="1">
    <citation type="submission" date="2020-04" db="EMBL/GenBank/DDBJ databases">
        <title>A desert anoxygenic phototrophic bacterium fixes CO2 using RubisCO under aerobic conditions.</title>
        <authorList>
            <person name="Tang K."/>
        </authorList>
    </citation>
    <scope>NUCLEOTIDE SEQUENCE [LARGE SCALE GENOMIC DNA]</scope>
    <source>
        <strain evidence="9">MIMtkB3</strain>
    </source>
</reference>
<dbReference type="UniPathway" id="UPA00252">
    <property type="reaction ID" value="UER00325"/>
</dbReference>
<feature type="binding site" evidence="7">
    <location>
        <position position="280"/>
    </location>
    <ligand>
        <name>Fe(2+)</name>
        <dbReference type="ChEBI" id="CHEBI:29033"/>
    </ligand>
</feature>
<comment type="catalytic activity">
    <reaction evidence="6">
        <text>Fe-coproporphyrin III + 2 H(+) = coproporphyrin III + Fe(2+)</text>
        <dbReference type="Rhea" id="RHEA:49572"/>
        <dbReference type="ChEBI" id="CHEBI:15378"/>
        <dbReference type="ChEBI" id="CHEBI:29033"/>
        <dbReference type="ChEBI" id="CHEBI:68438"/>
        <dbReference type="ChEBI" id="CHEBI:131725"/>
        <dbReference type="EC" id="4.99.1.9"/>
    </reaction>
    <physiologicalReaction direction="right-to-left" evidence="6">
        <dbReference type="Rhea" id="RHEA:49574"/>
    </physiologicalReaction>
</comment>
<dbReference type="InterPro" id="IPR001015">
    <property type="entry name" value="Ferrochelatase"/>
</dbReference>
<name>A0A858RC60_9PROT</name>